<dbReference type="InterPro" id="IPR034660">
    <property type="entry name" value="DinB/YfiT-like"/>
</dbReference>
<dbReference type="Pfam" id="PF09351">
    <property type="entry name" value="DUF1993"/>
    <property type="match status" value="1"/>
</dbReference>
<gene>
    <name evidence="1" type="ORF">C5750_05775</name>
</gene>
<dbReference type="AlphaFoldDB" id="A0A2S9JZZ2"/>
<dbReference type="PANTHER" id="PTHR36922:SF1">
    <property type="entry name" value="DUF1993 DOMAIN-CONTAINING PROTEIN"/>
    <property type="match status" value="1"/>
</dbReference>
<name>A0A2S9JZZ2_9HYPH</name>
<dbReference type="InterPro" id="IPR018531">
    <property type="entry name" value="DUF1993"/>
</dbReference>
<dbReference type="OrthoDB" id="338237at2"/>
<dbReference type="PANTHER" id="PTHR36922">
    <property type="entry name" value="BLL2446 PROTEIN"/>
    <property type="match status" value="1"/>
</dbReference>
<protein>
    <submittedName>
        <fullName evidence="1">DUF1993 domain-containing protein</fullName>
    </submittedName>
</protein>
<dbReference type="EMBL" id="PVBT01000001">
    <property type="protein sequence ID" value="PRD58914.1"/>
    <property type="molecule type" value="Genomic_DNA"/>
</dbReference>
<reference evidence="1 2" key="1">
    <citation type="submission" date="2018-02" db="EMBL/GenBank/DDBJ databases">
        <title>The draft genome of Phyllobacterium myrsinacearum DSM5892.</title>
        <authorList>
            <person name="Li L."/>
            <person name="Liu L."/>
            <person name="Zhang X."/>
            <person name="Wang T."/>
        </authorList>
    </citation>
    <scope>NUCLEOTIDE SEQUENCE [LARGE SCALE GENOMIC DNA]</scope>
    <source>
        <strain evidence="1 2">DSM 5892</strain>
    </source>
</reference>
<keyword evidence="2" id="KW-1185">Reference proteome</keyword>
<proteinExistence type="predicted"/>
<accession>A0A2S9JZZ2</accession>
<dbReference type="Proteomes" id="UP000238563">
    <property type="component" value="Unassembled WGS sequence"/>
</dbReference>
<evidence type="ECO:0000313" key="1">
    <source>
        <dbReference type="EMBL" id="PRD58914.1"/>
    </source>
</evidence>
<dbReference type="RefSeq" id="WP_105733136.1">
    <property type="nucleotide sequence ID" value="NZ_PVBT01000001.1"/>
</dbReference>
<sequence>MPLSMYQISVPVYIRGFSILSTLIAKAEAYAQEKKIDPSVLVSARLAPDMLPFSGQVQRASDTSKATITRLTDVKAPSFPDDEVSFADLKARIAKTVAFLEGLDTSVLDDSESREVTLSFGPHKALLGGQDYMLQFALPNFFFHVTTAHDILRHNGVPIGKLDYLGAYST</sequence>
<organism evidence="1 2">
    <name type="scientific">Phyllobacterium myrsinacearum</name>
    <dbReference type="NCBI Taxonomy" id="28101"/>
    <lineage>
        <taxon>Bacteria</taxon>
        <taxon>Pseudomonadati</taxon>
        <taxon>Pseudomonadota</taxon>
        <taxon>Alphaproteobacteria</taxon>
        <taxon>Hyphomicrobiales</taxon>
        <taxon>Phyllobacteriaceae</taxon>
        <taxon>Phyllobacterium</taxon>
    </lineage>
</organism>
<dbReference type="Gene3D" id="1.20.120.450">
    <property type="entry name" value="dinb family like domain"/>
    <property type="match status" value="1"/>
</dbReference>
<dbReference type="SUPFAM" id="SSF109854">
    <property type="entry name" value="DinB/YfiT-like putative metalloenzymes"/>
    <property type="match status" value="1"/>
</dbReference>
<comment type="caution">
    <text evidence="1">The sequence shown here is derived from an EMBL/GenBank/DDBJ whole genome shotgun (WGS) entry which is preliminary data.</text>
</comment>
<evidence type="ECO:0000313" key="2">
    <source>
        <dbReference type="Proteomes" id="UP000238563"/>
    </source>
</evidence>